<evidence type="ECO:0000256" key="3">
    <source>
        <dbReference type="ARBA" id="ARBA00007171"/>
    </source>
</evidence>
<proteinExistence type="inferred from homology"/>
<name>A0ABT4BS53_9FIRM</name>
<dbReference type="RefSeq" id="WP_268057730.1">
    <property type="nucleotide sequence ID" value="NZ_JAPOHA010000004.1"/>
</dbReference>
<evidence type="ECO:0000256" key="4">
    <source>
        <dbReference type="ARBA" id="ARBA00022475"/>
    </source>
</evidence>
<reference evidence="14 15" key="1">
    <citation type="submission" date="2022-11" db="EMBL/GenBank/DDBJ databases">
        <authorList>
            <person name="Caiyu Z."/>
        </authorList>
    </citation>
    <scope>NUCLEOTIDE SEQUENCE [LARGE SCALE GENOMIC DNA]</scope>
    <source>
        <strain evidence="14 15">YR-4</strain>
    </source>
</reference>
<dbReference type="Gene3D" id="1.10.10.1230">
    <property type="entry name" value="Penicillin-binding protein, N-terminal non-catalytic domain, head sub-domain"/>
    <property type="match status" value="1"/>
</dbReference>
<keyword evidence="8 11" id="KW-1133">Transmembrane helix</keyword>
<dbReference type="InterPro" id="IPR001460">
    <property type="entry name" value="PCN-bd_Tpept"/>
</dbReference>
<keyword evidence="9 11" id="KW-0472">Membrane</keyword>
<evidence type="ECO:0000259" key="13">
    <source>
        <dbReference type="Pfam" id="PF03717"/>
    </source>
</evidence>
<dbReference type="Proteomes" id="UP001082703">
    <property type="component" value="Unassembled WGS sequence"/>
</dbReference>
<dbReference type="InterPro" id="IPR036138">
    <property type="entry name" value="PBP_dimer_sf"/>
</dbReference>
<evidence type="ECO:0000313" key="15">
    <source>
        <dbReference type="Proteomes" id="UP001082703"/>
    </source>
</evidence>
<dbReference type="PANTHER" id="PTHR30627:SF2">
    <property type="entry name" value="PEPTIDOGLYCAN D,D-TRANSPEPTIDASE MRDA"/>
    <property type="match status" value="1"/>
</dbReference>
<evidence type="ECO:0000256" key="6">
    <source>
        <dbReference type="ARBA" id="ARBA00022960"/>
    </source>
</evidence>
<gene>
    <name evidence="14" type="ORF">OUY18_05500</name>
</gene>
<dbReference type="InterPro" id="IPR012338">
    <property type="entry name" value="Beta-lactam/transpept-like"/>
</dbReference>
<evidence type="ECO:0000256" key="7">
    <source>
        <dbReference type="ARBA" id="ARBA00022984"/>
    </source>
</evidence>
<feature type="domain" description="Penicillin-binding protein transpeptidase" evidence="12">
    <location>
        <begin position="353"/>
        <end position="670"/>
    </location>
</feature>
<keyword evidence="7" id="KW-0573">Peptidoglycan synthesis</keyword>
<evidence type="ECO:0000256" key="8">
    <source>
        <dbReference type="ARBA" id="ARBA00022989"/>
    </source>
</evidence>
<evidence type="ECO:0000256" key="1">
    <source>
        <dbReference type="ARBA" id="ARBA00004167"/>
    </source>
</evidence>
<keyword evidence="5 11" id="KW-0812">Transmembrane</keyword>
<evidence type="ECO:0000256" key="5">
    <source>
        <dbReference type="ARBA" id="ARBA00022692"/>
    </source>
</evidence>
<feature type="domain" description="Penicillin-binding protein dimerisation" evidence="13">
    <location>
        <begin position="54"/>
        <end position="290"/>
    </location>
</feature>
<evidence type="ECO:0000256" key="11">
    <source>
        <dbReference type="SAM" id="Phobius"/>
    </source>
</evidence>
<evidence type="ECO:0000259" key="12">
    <source>
        <dbReference type="Pfam" id="PF00905"/>
    </source>
</evidence>
<dbReference type="Gene3D" id="3.40.710.10">
    <property type="entry name" value="DD-peptidase/beta-lactamase superfamily"/>
    <property type="match status" value="1"/>
</dbReference>
<evidence type="ECO:0000313" key="14">
    <source>
        <dbReference type="EMBL" id="MCY1713709.1"/>
    </source>
</evidence>
<keyword evidence="10" id="KW-0961">Cell wall biogenesis/degradation</keyword>
<evidence type="ECO:0000256" key="10">
    <source>
        <dbReference type="ARBA" id="ARBA00023316"/>
    </source>
</evidence>
<keyword evidence="4" id="KW-1003">Cell membrane</keyword>
<keyword evidence="6" id="KW-0133">Cell shape</keyword>
<sequence>MEKLKEYSRAIVCGAIVFVVMAVYTLRLVDWQILKGASFLETANRSTSSTVVMDAARGEIVDVNGVGLAVNKTGYAIVFDKAYMPTKTQNKTIYQLIHLLSQRNEKWTDILPIRLNAQGKYEFIPGEDKEIATMKSKDFLNMNSYATADECMAEMIKRYEVNGYSPADTRNIISVRYNMTKSAFGISAPYTFAPDVSRDTVGIISENSSQLPGATAKVTTVRQYPDGSLAPHIIGTIGAISPEEYDKLHSKGYALNDRLGKSGIEQAFESMLRGKSGEKQVETTGSGSLAAETVKTAPVSGNSVVLTIDSRIQKVLNASLAKNVEAARANGLKLCAQHYKGSSSAHGEDCVAGAAVVLRVKDFSVLAASTYPSYDLTEYLNDTNYYTSLIQDKTKPLINRAFNGVFTPGSVVKPYVALAALQEGAVTTSTRLEGNSVYRRFADTGLLLGSIGNYGMITMDYAIEKSSNSFFYEVGYRLGITNMNLYAKHFGLGVKTGIELSENAGILAGREERAASGGSWWDADTVEAAVGQSDNQFTPLQLAAYTATIANNGVRLKTHLVSKVTDYTQKNVISQTQPQEVDNIGVSPSYLTYVQQAMRSVATDGTASSMFKNYGIPLAAKTGTAVQTPHSDNVTFIAYAPFDNPEIAVAVVLEHGATGLYANSVAKDVLDAYFYGKTVDDKGNIVMPSASSAASGASSGSASSASH</sequence>
<dbReference type="InterPro" id="IPR005311">
    <property type="entry name" value="PBP_dimer"/>
</dbReference>
<dbReference type="InterPro" id="IPR050515">
    <property type="entry name" value="Beta-lactam/transpept"/>
</dbReference>
<dbReference type="EMBL" id="JAPOHA010000004">
    <property type="protein sequence ID" value="MCY1713709.1"/>
    <property type="molecule type" value="Genomic_DNA"/>
</dbReference>
<evidence type="ECO:0000256" key="9">
    <source>
        <dbReference type="ARBA" id="ARBA00023136"/>
    </source>
</evidence>
<evidence type="ECO:0000256" key="2">
    <source>
        <dbReference type="ARBA" id="ARBA00004236"/>
    </source>
</evidence>
<feature type="transmembrane region" description="Helical" evidence="11">
    <location>
        <begin position="7"/>
        <end position="26"/>
    </location>
</feature>
<comment type="subcellular location">
    <subcellularLocation>
        <location evidence="2">Cell membrane</location>
    </subcellularLocation>
    <subcellularLocation>
        <location evidence="1">Membrane</location>
        <topology evidence="1">Single-pass membrane protein</topology>
    </subcellularLocation>
</comment>
<protein>
    <submittedName>
        <fullName evidence="14">Penicillin-binding transpeptidase domain-containing protein</fullName>
    </submittedName>
</protein>
<dbReference type="Pfam" id="PF00905">
    <property type="entry name" value="Transpeptidase"/>
    <property type="match status" value="1"/>
</dbReference>
<dbReference type="SUPFAM" id="SSF56519">
    <property type="entry name" value="Penicillin binding protein dimerisation domain"/>
    <property type="match status" value="1"/>
</dbReference>
<comment type="caution">
    <text evidence="14">The sequence shown here is derived from an EMBL/GenBank/DDBJ whole genome shotgun (WGS) entry which is preliminary data.</text>
</comment>
<dbReference type="Pfam" id="PF03717">
    <property type="entry name" value="PBP_dimer"/>
    <property type="match status" value="1"/>
</dbReference>
<comment type="similarity">
    <text evidence="3">Belongs to the transpeptidase family.</text>
</comment>
<accession>A0ABT4BS53</accession>
<dbReference type="SUPFAM" id="SSF56601">
    <property type="entry name" value="beta-lactamase/transpeptidase-like"/>
    <property type="match status" value="1"/>
</dbReference>
<dbReference type="PANTHER" id="PTHR30627">
    <property type="entry name" value="PEPTIDOGLYCAN D,D-TRANSPEPTIDASE"/>
    <property type="match status" value="1"/>
</dbReference>
<keyword evidence="15" id="KW-1185">Reference proteome</keyword>
<organism evidence="14 15">
    <name type="scientific">Caproiciproducens galactitolivorans</name>
    <dbReference type="NCBI Taxonomy" id="642589"/>
    <lineage>
        <taxon>Bacteria</taxon>
        <taxon>Bacillati</taxon>
        <taxon>Bacillota</taxon>
        <taxon>Clostridia</taxon>
        <taxon>Eubacteriales</taxon>
        <taxon>Acutalibacteraceae</taxon>
        <taxon>Caproiciproducens</taxon>
    </lineage>
</organism>
<dbReference type="Gene3D" id="3.90.1310.10">
    <property type="entry name" value="Penicillin-binding protein 2a (Domain 2)"/>
    <property type="match status" value="1"/>
</dbReference>